<reference evidence="4" key="2">
    <citation type="journal article" date="2021" name="PeerJ">
        <title>Extensive microbial diversity within the chicken gut microbiome revealed by metagenomics and culture.</title>
        <authorList>
            <person name="Gilroy R."/>
            <person name="Ravi A."/>
            <person name="Getino M."/>
            <person name="Pursley I."/>
            <person name="Horton D.L."/>
            <person name="Alikhan N.F."/>
            <person name="Baker D."/>
            <person name="Gharbi K."/>
            <person name="Hall N."/>
            <person name="Watson M."/>
            <person name="Adriaenssens E.M."/>
            <person name="Foster-Nyarko E."/>
            <person name="Jarju S."/>
            <person name="Secka A."/>
            <person name="Antonio M."/>
            <person name="Oren A."/>
            <person name="Chaudhuri R.R."/>
            <person name="La Ragione R."/>
            <person name="Hildebrand F."/>
            <person name="Pallen M.J."/>
        </authorList>
    </citation>
    <scope>NUCLEOTIDE SEQUENCE</scope>
    <source>
        <strain evidence="4">ChiHjej13B12-12457</strain>
    </source>
</reference>
<accession>A0A9D1E2X7</accession>
<evidence type="ECO:0000256" key="1">
    <source>
        <dbReference type="ARBA" id="ARBA00022741"/>
    </source>
</evidence>
<dbReference type="EMBL" id="DVHI01000103">
    <property type="protein sequence ID" value="HIR63557.1"/>
    <property type="molecule type" value="Genomic_DNA"/>
</dbReference>
<dbReference type="InterPro" id="IPR027417">
    <property type="entry name" value="P-loop_NTPase"/>
</dbReference>
<gene>
    <name evidence="4" type="ORF">IAC94_08600</name>
</gene>
<name>A0A9D1E2X7_9BACT</name>
<dbReference type="GO" id="GO:0016301">
    <property type="term" value="F:kinase activity"/>
    <property type="evidence" value="ECO:0007669"/>
    <property type="project" value="InterPro"/>
</dbReference>
<sequence length="195" mass="21991">MPKLFIISGCNGAGKTTASYTILPNMLNCGNFVNADEIARGLSPFNPEKAAIQAGRIMLARVEELINEGQDFAIETTLATRSYVNLIRNAQSRGYIVTLLYFWLNMPSLAVERVRLRVQSGGHNVSEESIRRRYDMGIKNLFHLYIPVCEYWMIIDNSNSPVIICEGGKDITTKIHNKTLFNQLINYERTRITGA</sequence>
<protein>
    <submittedName>
        <fullName evidence="4">Zeta toxin family protein</fullName>
    </submittedName>
</protein>
<keyword evidence="2" id="KW-0067">ATP-binding</keyword>
<organism evidence="4 5">
    <name type="scientific">Candidatus Coprenecus avistercoris</name>
    <dbReference type="NCBI Taxonomy" id="2840730"/>
    <lineage>
        <taxon>Bacteria</taxon>
        <taxon>Pseudomonadati</taxon>
        <taxon>Bacteroidota</taxon>
        <taxon>Bacteroidia</taxon>
        <taxon>Bacteroidales</taxon>
        <taxon>Rikenellaceae</taxon>
        <taxon>Rikenellaceae incertae sedis</taxon>
        <taxon>Candidatus Coprenecus</taxon>
    </lineage>
</organism>
<proteinExistence type="predicted"/>
<dbReference type="Pfam" id="PF06414">
    <property type="entry name" value="Zeta_toxin"/>
    <property type="match status" value="1"/>
</dbReference>
<evidence type="ECO:0000256" key="2">
    <source>
        <dbReference type="ARBA" id="ARBA00022840"/>
    </source>
</evidence>
<dbReference type="AlphaFoldDB" id="A0A9D1E2X7"/>
<reference evidence="4" key="1">
    <citation type="submission" date="2020-10" db="EMBL/GenBank/DDBJ databases">
        <authorList>
            <person name="Gilroy R."/>
        </authorList>
    </citation>
    <scope>NUCLEOTIDE SEQUENCE</scope>
    <source>
        <strain evidence="4">ChiHjej13B12-12457</strain>
    </source>
</reference>
<dbReference type="InterPro" id="IPR010488">
    <property type="entry name" value="Zeta_toxin_domain"/>
</dbReference>
<dbReference type="SUPFAM" id="SSF52540">
    <property type="entry name" value="P-loop containing nucleoside triphosphate hydrolases"/>
    <property type="match status" value="1"/>
</dbReference>
<feature type="domain" description="Zeta toxin" evidence="3">
    <location>
        <begin position="2"/>
        <end position="132"/>
    </location>
</feature>
<evidence type="ECO:0000313" key="5">
    <source>
        <dbReference type="Proteomes" id="UP000886744"/>
    </source>
</evidence>
<dbReference type="PANTHER" id="PTHR39206">
    <property type="entry name" value="SLL8004 PROTEIN"/>
    <property type="match status" value="1"/>
</dbReference>
<keyword evidence="1" id="KW-0547">Nucleotide-binding</keyword>
<evidence type="ECO:0000313" key="4">
    <source>
        <dbReference type="EMBL" id="HIR63557.1"/>
    </source>
</evidence>
<dbReference type="GO" id="GO:0005524">
    <property type="term" value="F:ATP binding"/>
    <property type="evidence" value="ECO:0007669"/>
    <property type="project" value="UniProtKB-KW"/>
</dbReference>
<dbReference type="Proteomes" id="UP000886744">
    <property type="component" value="Unassembled WGS sequence"/>
</dbReference>
<dbReference type="PANTHER" id="PTHR39206:SF1">
    <property type="entry name" value="SLL8004 PROTEIN"/>
    <property type="match status" value="1"/>
</dbReference>
<dbReference type="Gene3D" id="3.40.50.300">
    <property type="entry name" value="P-loop containing nucleotide triphosphate hydrolases"/>
    <property type="match status" value="1"/>
</dbReference>
<evidence type="ECO:0000259" key="3">
    <source>
        <dbReference type="Pfam" id="PF06414"/>
    </source>
</evidence>
<comment type="caution">
    <text evidence="4">The sequence shown here is derived from an EMBL/GenBank/DDBJ whole genome shotgun (WGS) entry which is preliminary data.</text>
</comment>